<dbReference type="EC" id="5.3.2.-" evidence="4"/>
<feature type="active site" description="Proton acceptor; via imino nitrogen" evidence="3">
    <location>
        <position position="2"/>
    </location>
</feature>
<dbReference type="NCBIfam" id="NF002571">
    <property type="entry name" value="PRK02220.1"/>
    <property type="match status" value="1"/>
</dbReference>
<dbReference type="AlphaFoldDB" id="A0A1H0IHK0"/>
<protein>
    <recommendedName>
        <fullName evidence="4">Tautomerase</fullName>
        <ecNumber evidence="4">5.3.2.-</ecNumber>
    </recommendedName>
</protein>
<evidence type="ECO:0000256" key="1">
    <source>
        <dbReference type="ARBA" id="ARBA00006723"/>
    </source>
</evidence>
<dbReference type="PANTHER" id="PTHR35530:SF2">
    <property type="entry name" value="BSL4019 PROTEIN"/>
    <property type="match status" value="1"/>
</dbReference>
<gene>
    <name evidence="6" type="ORF">SAMN05192558_102562</name>
</gene>
<dbReference type="EMBL" id="FNJB01000002">
    <property type="protein sequence ID" value="SDO30878.1"/>
    <property type="molecule type" value="Genomic_DNA"/>
</dbReference>
<organism evidence="6 7">
    <name type="scientific">Actinokineospora alba</name>
    <dbReference type="NCBI Taxonomy" id="504798"/>
    <lineage>
        <taxon>Bacteria</taxon>
        <taxon>Bacillati</taxon>
        <taxon>Actinomycetota</taxon>
        <taxon>Actinomycetes</taxon>
        <taxon>Pseudonocardiales</taxon>
        <taxon>Pseudonocardiaceae</taxon>
        <taxon>Actinokineospora</taxon>
    </lineage>
</organism>
<evidence type="ECO:0000313" key="7">
    <source>
        <dbReference type="Proteomes" id="UP000199651"/>
    </source>
</evidence>
<reference evidence="7" key="1">
    <citation type="submission" date="2016-10" db="EMBL/GenBank/DDBJ databases">
        <authorList>
            <person name="Varghese N."/>
            <person name="Submissions S."/>
        </authorList>
    </citation>
    <scope>NUCLEOTIDE SEQUENCE [LARGE SCALE GENOMIC DNA]</scope>
    <source>
        <strain evidence="7">IBRC-M 10655</strain>
    </source>
</reference>
<dbReference type="GO" id="GO:0016853">
    <property type="term" value="F:isomerase activity"/>
    <property type="evidence" value="ECO:0007669"/>
    <property type="project" value="UniProtKB-UniRule"/>
</dbReference>
<keyword evidence="7" id="KW-1185">Reference proteome</keyword>
<dbReference type="Gene3D" id="3.30.429.10">
    <property type="entry name" value="Macrophage Migration Inhibitory Factor"/>
    <property type="match status" value="1"/>
</dbReference>
<evidence type="ECO:0000313" key="6">
    <source>
        <dbReference type="EMBL" id="SDO30878.1"/>
    </source>
</evidence>
<dbReference type="InterPro" id="IPR004370">
    <property type="entry name" value="4-OT-like_dom"/>
</dbReference>
<dbReference type="InterPro" id="IPR018191">
    <property type="entry name" value="4-OT"/>
</dbReference>
<dbReference type="Pfam" id="PF01361">
    <property type="entry name" value="Tautomerase"/>
    <property type="match status" value="1"/>
</dbReference>
<proteinExistence type="inferred from homology"/>
<evidence type="ECO:0000256" key="2">
    <source>
        <dbReference type="ARBA" id="ARBA00023235"/>
    </source>
</evidence>
<dbReference type="OrthoDB" id="4965437at2"/>
<comment type="similarity">
    <text evidence="1 4">Belongs to the 4-oxalocrotonate tautomerase family.</text>
</comment>
<dbReference type="Proteomes" id="UP000199651">
    <property type="component" value="Unassembled WGS sequence"/>
</dbReference>
<feature type="domain" description="4-oxalocrotonate tautomerase-like" evidence="5">
    <location>
        <begin position="2"/>
        <end position="57"/>
    </location>
</feature>
<keyword evidence="2 4" id="KW-0413">Isomerase</keyword>
<accession>A0A1H0IHK0</accession>
<dbReference type="InterPro" id="IPR014347">
    <property type="entry name" value="Tautomerase/MIF_sf"/>
</dbReference>
<evidence type="ECO:0000256" key="3">
    <source>
        <dbReference type="PIRSR" id="PIRSR618191-1"/>
    </source>
</evidence>
<dbReference type="NCBIfam" id="TIGR00013">
    <property type="entry name" value="taut"/>
    <property type="match status" value="1"/>
</dbReference>
<name>A0A1H0IHK0_9PSEU</name>
<dbReference type="SUPFAM" id="SSF55331">
    <property type="entry name" value="Tautomerase/MIF"/>
    <property type="match status" value="1"/>
</dbReference>
<dbReference type="PANTHER" id="PTHR35530">
    <property type="entry name" value="TAUTOMERASE-RELATED"/>
    <property type="match status" value="1"/>
</dbReference>
<evidence type="ECO:0000256" key="4">
    <source>
        <dbReference type="RuleBase" id="RU362032"/>
    </source>
</evidence>
<evidence type="ECO:0000259" key="5">
    <source>
        <dbReference type="Pfam" id="PF01361"/>
    </source>
</evidence>
<sequence length="59" mass="6499">MPHISVSMYPGRTQEQKRELVAKLTDAFVETCGGNREGVWVVINEVPAENWGVGGELRG</sequence>
<dbReference type="RefSeq" id="WP_091371128.1">
    <property type="nucleotide sequence ID" value="NZ_FNDV01000008.1"/>
</dbReference>
<dbReference type="STRING" id="504798.SAMN05421871_108261"/>